<dbReference type="OrthoDB" id="1727522at2759"/>
<keyword evidence="4" id="KW-1185">Reference proteome</keyword>
<dbReference type="PANTHER" id="PTHR14208:SF2">
    <property type="entry name" value="PROTEIN KRASAVIETZ"/>
    <property type="match status" value="1"/>
</dbReference>
<protein>
    <recommendedName>
        <fullName evidence="2">W2 domain-containing protein</fullName>
    </recommendedName>
</protein>
<dbReference type="Proteomes" id="UP000646827">
    <property type="component" value="Unassembled WGS sequence"/>
</dbReference>
<dbReference type="SUPFAM" id="SSF48371">
    <property type="entry name" value="ARM repeat"/>
    <property type="match status" value="1"/>
</dbReference>
<comment type="caution">
    <text evidence="3">The sequence shown here is derived from an EMBL/GenBank/DDBJ whole genome shotgun (WGS) entry which is preliminary data.</text>
</comment>
<dbReference type="EMBL" id="JAEPRB010000207">
    <property type="protein sequence ID" value="KAG2218847.1"/>
    <property type="molecule type" value="Genomic_DNA"/>
</dbReference>
<evidence type="ECO:0000313" key="3">
    <source>
        <dbReference type="EMBL" id="KAG2218847.1"/>
    </source>
</evidence>
<proteinExistence type="predicted"/>
<accession>A0A8H7RZ48</accession>
<dbReference type="InterPro" id="IPR016024">
    <property type="entry name" value="ARM-type_fold"/>
</dbReference>
<sequence>MNSTQSTATTNTKPALHGVKIKQRKGVQKATAKHEPEVFRDQLLQQLNTVEKNNFDEISAKLDVAGNTLEYRKYAETLFEVLIIGGIVEPGGIIDDSAERSSFSIFSAAEDADIIKQHVNVLNKLIRRYKYLQRSLEDTLKHVLQFINKWQSTETSKLAMATGYIITSQLTSVSVLKVLLKDYLVKDGASLEFATNVFRTILSEQSIDQFGKMLISSGMDSKLIDLFPPNKREEDCLARHFEAEDMKQLVGFHQKNLKDSVKGEFLVKLKDMMSEESKSTEVVTYVKQIMKENGLDEPEVIQIVWLSVIGTVDLINARPDQVEIQALRAIKAWATVLEAFTSSPKTEVVLLQRVQITCYEDAKLTKFFRQIVQVLYQHDVLSDNAIIFWADKAHKPQGKTVFLKQMEPFVKWLRENEDSSEEEDDD</sequence>
<reference evidence="3 4" key="1">
    <citation type="submission" date="2020-12" db="EMBL/GenBank/DDBJ databases">
        <title>Metabolic potential, ecology and presence of endohyphal bacteria is reflected in genomic diversity of Mucoromycotina.</title>
        <authorList>
            <person name="Muszewska A."/>
            <person name="Okrasinska A."/>
            <person name="Steczkiewicz K."/>
            <person name="Drgas O."/>
            <person name="Orlowska M."/>
            <person name="Perlinska-Lenart U."/>
            <person name="Aleksandrzak-Piekarczyk T."/>
            <person name="Szatraj K."/>
            <person name="Zielenkiewicz U."/>
            <person name="Pilsyk S."/>
            <person name="Malc E."/>
            <person name="Mieczkowski P."/>
            <person name="Kruszewska J.S."/>
            <person name="Biernat P."/>
            <person name="Pawlowska J."/>
        </authorList>
    </citation>
    <scope>NUCLEOTIDE SEQUENCE [LARGE SCALE GENOMIC DNA]</scope>
    <source>
        <strain evidence="3 4">CBS 142.35</strain>
    </source>
</reference>
<dbReference type="InterPro" id="IPR003307">
    <property type="entry name" value="W2_domain"/>
</dbReference>
<gene>
    <name evidence="3" type="ORF">INT45_011271</name>
</gene>
<feature type="region of interest" description="Disordered" evidence="1">
    <location>
        <begin position="1"/>
        <end position="20"/>
    </location>
</feature>
<dbReference type="AlphaFoldDB" id="A0A8H7RZ48"/>
<evidence type="ECO:0000313" key="4">
    <source>
        <dbReference type="Proteomes" id="UP000646827"/>
    </source>
</evidence>
<dbReference type="Gene3D" id="1.25.40.180">
    <property type="match status" value="1"/>
</dbReference>
<evidence type="ECO:0000256" key="1">
    <source>
        <dbReference type="SAM" id="MobiDB-lite"/>
    </source>
</evidence>
<dbReference type="GO" id="GO:0005737">
    <property type="term" value="C:cytoplasm"/>
    <property type="evidence" value="ECO:0007669"/>
    <property type="project" value="TreeGrafter"/>
</dbReference>
<evidence type="ECO:0000259" key="2">
    <source>
        <dbReference type="PROSITE" id="PS51363"/>
    </source>
</evidence>
<dbReference type="InterPro" id="IPR057397">
    <property type="entry name" value="HEAT_5MP1_2"/>
</dbReference>
<dbReference type="PROSITE" id="PS51363">
    <property type="entry name" value="W2"/>
    <property type="match status" value="1"/>
</dbReference>
<name>A0A8H7RZ48_9FUNG</name>
<dbReference type="InterPro" id="IPR051245">
    <property type="entry name" value="eIF5-mimic_regulator"/>
</dbReference>
<dbReference type="SMART" id="SM00515">
    <property type="entry name" value="eIF5C"/>
    <property type="match status" value="1"/>
</dbReference>
<organism evidence="3 4">
    <name type="scientific">Circinella minor</name>
    <dbReference type="NCBI Taxonomy" id="1195481"/>
    <lineage>
        <taxon>Eukaryota</taxon>
        <taxon>Fungi</taxon>
        <taxon>Fungi incertae sedis</taxon>
        <taxon>Mucoromycota</taxon>
        <taxon>Mucoromycotina</taxon>
        <taxon>Mucoromycetes</taxon>
        <taxon>Mucorales</taxon>
        <taxon>Lichtheimiaceae</taxon>
        <taxon>Circinella</taxon>
    </lineage>
</organism>
<dbReference type="GO" id="GO:0016020">
    <property type="term" value="C:membrane"/>
    <property type="evidence" value="ECO:0007669"/>
    <property type="project" value="TreeGrafter"/>
</dbReference>
<dbReference type="Pfam" id="PF25504">
    <property type="entry name" value="HEAT_5MP1_2"/>
    <property type="match status" value="1"/>
</dbReference>
<feature type="compositionally biased region" description="Polar residues" evidence="1">
    <location>
        <begin position="1"/>
        <end position="13"/>
    </location>
</feature>
<feature type="domain" description="W2" evidence="2">
    <location>
        <begin position="259"/>
        <end position="423"/>
    </location>
</feature>
<dbReference type="Pfam" id="PF02020">
    <property type="entry name" value="W2"/>
    <property type="match status" value="1"/>
</dbReference>
<dbReference type="PANTHER" id="PTHR14208">
    <property type="entry name" value="BASIC LEUCINE ZIPPER AND W2 DOMAIN-CONTAINING PROTEIN"/>
    <property type="match status" value="1"/>
</dbReference>